<reference evidence="1" key="1">
    <citation type="journal article" date="2019" name="Environ. Microbiol.">
        <title>Fungal ecological strategies reflected in gene transcription - a case study of two litter decomposers.</title>
        <authorList>
            <person name="Barbi F."/>
            <person name="Kohler A."/>
            <person name="Barry K."/>
            <person name="Baskaran P."/>
            <person name="Daum C."/>
            <person name="Fauchery L."/>
            <person name="Ihrmark K."/>
            <person name="Kuo A."/>
            <person name="LaButti K."/>
            <person name="Lipzen A."/>
            <person name="Morin E."/>
            <person name="Grigoriev I.V."/>
            <person name="Henrissat B."/>
            <person name="Lindahl B."/>
            <person name="Martin F."/>
        </authorList>
    </citation>
    <scope>NUCLEOTIDE SEQUENCE</scope>
    <source>
        <strain evidence="1">JB14</strain>
    </source>
</reference>
<dbReference type="Proteomes" id="UP000799118">
    <property type="component" value="Unassembled WGS sequence"/>
</dbReference>
<dbReference type="OrthoDB" id="2745518at2759"/>
<evidence type="ECO:0000313" key="2">
    <source>
        <dbReference type="Proteomes" id="UP000799118"/>
    </source>
</evidence>
<dbReference type="EMBL" id="ML769425">
    <property type="protein sequence ID" value="KAE9403393.1"/>
    <property type="molecule type" value="Genomic_DNA"/>
</dbReference>
<evidence type="ECO:0000313" key="1">
    <source>
        <dbReference type="EMBL" id="KAE9403393.1"/>
    </source>
</evidence>
<proteinExistence type="predicted"/>
<protein>
    <submittedName>
        <fullName evidence="1">Uncharacterized protein</fullName>
    </submittedName>
</protein>
<gene>
    <name evidence="1" type="ORF">BT96DRAFT_990249</name>
</gene>
<keyword evidence="2" id="KW-1185">Reference proteome</keyword>
<sequence>MEIQRSTSLLHLSDDVIEEILKYSSSYSTLFSTILVAKPISRVYQTHPKSILYSLYYHVLGPTFPQALELYRRRVCLEQMDDHALFPNVLHDPPIIMTAYERRSIQHTEGIVTELENLFSFRHVDRTSVVSQLDSQESCRFRRALYRIMLYNCEFHLNRYPFIEESEREPQKEMVELREEQLRRMTFLSNFPIRELPEMLSVAVFLEKLARTIFSDYFPENQINSAALIALAAGPETILNCQYFQSEEPLLREVEDLEDKLGYHPLIEGYITYPIVEVLCDEERAPWPDFGLYLNSSHRCNEVLGYDTWTRTSELRYVASFLQSYRYLSLDSPLYKICQENYGGMTLKSGTYIKQLQPIGDSDYLSKIMDDIYDCSLKQEAFAHWTRDDLLCLDCFDHFLHEHLWIWLRYIKASAGELKENCSDGYNCELQTGSLYLQHQDHWNHLCDPVAKRLPNSEGA</sequence>
<name>A0A6A4I072_9AGAR</name>
<accession>A0A6A4I072</accession>
<dbReference type="AlphaFoldDB" id="A0A6A4I072"/>
<organism evidence="1 2">
    <name type="scientific">Gymnopus androsaceus JB14</name>
    <dbReference type="NCBI Taxonomy" id="1447944"/>
    <lineage>
        <taxon>Eukaryota</taxon>
        <taxon>Fungi</taxon>
        <taxon>Dikarya</taxon>
        <taxon>Basidiomycota</taxon>
        <taxon>Agaricomycotina</taxon>
        <taxon>Agaricomycetes</taxon>
        <taxon>Agaricomycetidae</taxon>
        <taxon>Agaricales</taxon>
        <taxon>Marasmiineae</taxon>
        <taxon>Omphalotaceae</taxon>
        <taxon>Gymnopus</taxon>
    </lineage>
</organism>